<accession>A0A8C4YD14</accession>
<protein>
    <submittedName>
        <fullName evidence="2">Uncharacterized protein</fullName>
    </submittedName>
</protein>
<organism evidence="2 3">
    <name type="scientific">Gopherus evgoodei</name>
    <name type="common">Goodes thornscrub tortoise</name>
    <dbReference type="NCBI Taxonomy" id="1825980"/>
    <lineage>
        <taxon>Eukaryota</taxon>
        <taxon>Metazoa</taxon>
        <taxon>Chordata</taxon>
        <taxon>Craniata</taxon>
        <taxon>Vertebrata</taxon>
        <taxon>Euteleostomi</taxon>
        <taxon>Archelosauria</taxon>
        <taxon>Testudinata</taxon>
        <taxon>Testudines</taxon>
        <taxon>Cryptodira</taxon>
        <taxon>Durocryptodira</taxon>
        <taxon>Testudinoidea</taxon>
        <taxon>Testudinidae</taxon>
        <taxon>Gopherus</taxon>
    </lineage>
</organism>
<name>A0A8C4YD14_9SAUR</name>
<evidence type="ECO:0000313" key="2">
    <source>
        <dbReference type="Ensembl" id="ENSGEVP00005023630.1"/>
    </source>
</evidence>
<dbReference type="AlphaFoldDB" id="A0A8C4YD14"/>
<reference evidence="2" key="3">
    <citation type="submission" date="2025-09" db="UniProtKB">
        <authorList>
            <consortium name="Ensembl"/>
        </authorList>
    </citation>
    <scope>IDENTIFICATION</scope>
</reference>
<evidence type="ECO:0000256" key="1">
    <source>
        <dbReference type="SAM" id="MobiDB-lite"/>
    </source>
</evidence>
<proteinExistence type="predicted"/>
<reference evidence="2" key="1">
    <citation type="submission" date="2019-06" db="EMBL/GenBank/DDBJ databases">
        <title>G10K-VGP Goodes thornscrub tortoise genome, primary haplotype.</title>
        <authorList>
            <person name="Murphy B."/>
            <person name="Edwards T."/>
            <person name="Rhie A."/>
            <person name="Koren S."/>
            <person name="Phillippy A."/>
            <person name="Fedrigo O."/>
            <person name="Haase B."/>
            <person name="Mountcastle J."/>
            <person name="Lewin H."/>
            <person name="Damas J."/>
            <person name="Howe K."/>
            <person name="Formenti G."/>
            <person name="Myers G."/>
            <person name="Durbin R."/>
            <person name="Jarvis E.D."/>
        </authorList>
    </citation>
    <scope>NUCLEOTIDE SEQUENCE [LARGE SCALE GENOMIC DNA]</scope>
</reference>
<sequence length="124" mass="13348">GLAGKRQREGTSHHMLLPGLANDGARKQQCILHYSGVGWWGPAHSSSRGRGRPYRSGASGPLLGARPVLPGWAVMGMLALPEGPELLDRKQRSKQVLDSPDSNLLPSPTLVFDVSDNTLAWQCV</sequence>
<reference evidence="2" key="2">
    <citation type="submission" date="2025-08" db="UniProtKB">
        <authorList>
            <consortium name="Ensembl"/>
        </authorList>
    </citation>
    <scope>IDENTIFICATION</scope>
</reference>
<feature type="region of interest" description="Disordered" evidence="1">
    <location>
        <begin position="39"/>
        <end position="60"/>
    </location>
</feature>
<dbReference type="Proteomes" id="UP000694390">
    <property type="component" value="Chromosome 15"/>
</dbReference>
<dbReference type="Ensembl" id="ENSGEVT00005024844.1">
    <property type="protein sequence ID" value="ENSGEVP00005023630.1"/>
    <property type="gene ID" value="ENSGEVG00005016768.1"/>
</dbReference>
<keyword evidence="3" id="KW-1185">Reference proteome</keyword>
<evidence type="ECO:0000313" key="3">
    <source>
        <dbReference type="Proteomes" id="UP000694390"/>
    </source>
</evidence>